<dbReference type="KEGG" id="hazt:108676496"/>
<dbReference type="Proteomes" id="UP000694843">
    <property type="component" value="Unplaced"/>
</dbReference>
<protein>
    <submittedName>
        <fullName evidence="3">Uncharacterized protein LOC108676496</fullName>
    </submittedName>
</protein>
<dbReference type="AlphaFoldDB" id="A0A8B7P1U9"/>
<sequence>MPIMILPPEIWENILGNLTAWDAVNCARVCCMWHEIMGRKIRDVCQRTWSTVYLLELLTMAAEEKGHRGNERQILSTAEAKLRDTSLWVRVFELDLLTKHLSYLGRRVLHGREFLKSFENLVVKDDSDEEGIILKFYSLPQIEEFCLSVPKGMNLIQNDTSLSNDASPCTAHVRIPGKLHELYSLGVQDGTMIMVATVMDREDLFFFTIQSDTEGVLKASKLQVHGLPTKLFRPVSPHRSFISADNSGTLAVAKGDSSISLFRPNICYDDFQQLQTDYCLVGEITFISAVSQFSLHQNTLKTILKNGVVTVHELRESKCRLLEVSAAHLISTNGTPLTSDGPAQPHGVQEAVLNAICVGNSCEYRDLAYPNPTFFCQHHLFVSSAVTSRLLYYWHMDRNIDYWLTAVLPPKTAIDSLHRGSSSSLPDDQTHSSVVLHKASLGGGVEVLAVHYQRGLLFAATVEGHVLVYRYQCHAPHQQDGGTAVLPALDVPLLDLRLADLPLTRVATLFSERFIYVFALVKNSSVRVAIVELNANPALREES</sequence>
<dbReference type="InterPro" id="IPR036047">
    <property type="entry name" value="F-box-like_dom_sf"/>
</dbReference>
<proteinExistence type="predicted"/>
<dbReference type="InterPro" id="IPR001810">
    <property type="entry name" value="F-box_dom"/>
</dbReference>
<evidence type="ECO:0000259" key="1">
    <source>
        <dbReference type="PROSITE" id="PS50181"/>
    </source>
</evidence>
<accession>A0A8B7P1U9</accession>
<dbReference type="RefSeq" id="XP_018020074.1">
    <property type="nucleotide sequence ID" value="XM_018164585.2"/>
</dbReference>
<dbReference type="SMART" id="SM00256">
    <property type="entry name" value="FBOX"/>
    <property type="match status" value="1"/>
</dbReference>
<keyword evidence="2" id="KW-1185">Reference proteome</keyword>
<gene>
    <name evidence="3" type="primary">LOC108676496</name>
</gene>
<dbReference type="GeneID" id="108676496"/>
<dbReference type="CDD" id="cd09917">
    <property type="entry name" value="F-box_SF"/>
    <property type="match status" value="1"/>
</dbReference>
<evidence type="ECO:0000313" key="2">
    <source>
        <dbReference type="Proteomes" id="UP000694843"/>
    </source>
</evidence>
<feature type="domain" description="F-box" evidence="1">
    <location>
        <begin position="1"/>
        <end position="52"/>
    </location>
</feature>
<reference evidence="3" key="1">
    <citation type="submission" date="2025-08" db="UniProtKB">
        <authorList>
            <consortium name="RefSeq"/>
        </authorList>
    </citation>
    <scope>IDENTIFICATION</scope>
    <source>
        <tissue evidence="3">Whole organism</tissue>
    </source>
</reference>
<dbReference type="Gene3D" id="1.20.1280.50">
    <property type="match status" value="1"/>
</dbReference>
<dbReference type="SUPFAM" id="SSF81383">
    <property type="entry name" value="F-box domain"/>
    <property type="match status" value="1"/>
</dbReference>
<organism evidence="2 3">
    <name type="scientific">Hyalella azteca</name>
    <name type="common">Amphipod</name>
    <dbReference type="NCBI Taxonomy" id="294128"/>
    <lineage>
        <taxon>Eukaryota</taxon>
        <taxon>Metazoa</taxon>
        <taxon>Ecdysozoa</taxon>
        <taxon>Arthropoda</taxon>
        <taxon>Crustacea</taxon>
        <taxon>Multicrustacea</taxon>
        <taxon>Malacostraca</taxon>
        <taxon>Eumalacostraca</taxon>
        <taxon>Peracarida</taxon>
        <taxon>Amphipoda</taxon>
        <taxon>Senticaudata</taxon>
        <taxon>Talitrida</taxon>
        <taxon>Talitroidea</taxon>
        <taxon>Hyalellidae</taxon>
        <taxon>Hyalella</taxon>
    </lineage>
</organism>
<dbReference type="PROSITE" id="PS50181">
    <property type="entry name" value="FBOX"/>
    <property type="match status" value="1"/>
</dbReference>
<evidence type="ECO:0000313" key="3">
    <source>
        <dbReference type="RefSeq" id="XP_018020074.1"/>
    </source>
</evidence>
<dbReference type="Pfam" id="PF12937">
    <property type="entry name" value="F-box-like"/>
    <property type="match status" value="1"/>
</dbReference>
<name>A0A8B7P1U9_HYAAZ</name>